<proteinExistence type="predicted"/>
<accession>A0A397TUU3</accession>
<dbReference type="EMBL" id="QKWP01004196">
    <property type="protein sequence ID" value="RIB00457.1"/>
    <property type="molecule type" value="Genomic_DNA"/>
</dbReference>
<organism evidence="1 2">
    <name type="scientific">Gigaspora rosea</name>
    <dbReference type="NCBI Taxonomy" id="44941"/>
    <lineage>
        <taxon>Eukaryota</taxon>
        <taxon>Fungi</taxon>
        <taxon>Fungi incertae sedis</taxon>
        <taxon>Mucoromycota</taxon>
        <taxon>Glomeromycotina</taxon>
        <taxon>Glomeromycetes</taxon>
        <taxon>Diversisporales</taxon>
        <taxon>Gigasporaceae</taxon>
        <taxon>Gigaspora</taxon>
    </lineage>
</organism>
<dbReference type="OrthoDB" id="2475025at2759"/>
<evidence type="ECO:0000313" key="2">
    <source>
        <dbReference type="Proteomes" id="UP000266673"/>
    </source>
</evidence>
<comment type="caution">
    <text evidence="1">The sequence shown here is derived from an EMBL/GenBank/DDBJ whole genome shotgun (WGS) entry which is preliminary data.</text>
</comment>
<reference evidence="1 2" key="1">
    <citation type="submission" date="2018-06" db="EMBL/GenBank/DDBJ databases">
        <title>Comparative genomics reveals the genomic features of Rhizophagus irregularis, R. cerebriforme, R. diaphanum and Gigaspora rosea, and their symbiotic lifestyle signature.</title>
        <authorList>
            <person name="Morin E."/>
            <person name="San Clemente H."/>
            <person name="Chen E.C.H."/>
            <person name="De La Providencia I."/>
            <person name="Hainaut M."/>
            <person name="Kuo A."/>
            <person name="Kohler A."/>
            <person name="Murat C."/>
            <person name="Tang N."/>
            <person name="Roy S."/>
            <person name="Loubradou J."/>
            <person name="Henrissat B."/>
            <person name="Grigoriev I.V."/>
            <person name="Corradi N."/>
            <person name="Roux C."/>
            <person name="Martin F.M."/>
        </authorList>
    </citation>
    <scope>NUCLEOTIDE SEQUENCE [LARGE SCALE GENOMIC DNA]</scope>
    <source>
        <strain evidence="1 2">DAOM 194757</strain>
    </source>
</reference>
<name>A0A397TUU3_9GLOM</name>
<dbReference type="Proteomes" id="UP000266673">
    <property type="component" value="Unassembled WGS sequence"/>
</dbReference>
<keyword evidence="2" id="KW-1185">Reference proteome</keyword>
<protein>
    <submittedName>
        <fullName evidence="1">Uncharacterized protein</fullName>
    </submittedName>
</protein>
<gene>
    <name evidence="1" type="ORF">C2G38_2256684</name>
</gene>
<evidence type="ECO:0000313" key="1">
    <source>
        <dbReference type="EMBL" id="RIB00457.1"/>
    </source>
</evidence>
<dbReference type="AlphaFoldDB" id="A0A397TUU3"/>
<sequence>MIFGHTNQLKTPINDNDKEKYLQLIHALKHSKFMNKFPVDTWVNKAENTFGQVDLLKRHYASDIDENDDQGQVDLLKRHNASDIDGDNQNKENKIKKKKYYKKEWLDVANALNNPESDDLSLQVNVQNNSIYFNLGNNCRSFNFENRLDFGDEIKSISEGFDKWNKIELLAKSVSEEVTHYRLNHFLKLIDRYLALFKFASQETPEEYKNCSDNQKIVNGIALGRDKSSHLKLNWVKFHIRKFLEIVPRSENKMYNALWCIKFIVDNQIKTTKELAKAGGSPRFFQNLSNDEFNRFLSEITGGISKSSLFLTK</sequence>